<evidence type="ECO:0000259" key="4">
    <source>
        <dbReference type="PROSITE" id="PS51898"/>
    </source>
</evidence>
<comment type="similarity">
    <text evidence="1">Belongs to the 'phage' integrase family.</text>
</comment>
<keyword evidence="2" id="KW-0238">DNA-binding</keyword>
<evidence type="ECO:0000256" key="1">
    <source>
        <dbReference type="ARBA" id="ARBA00008857"/>
    </source>
</evidence>
<evidence type="ECO:0000256" key="2">
    <source>
        <dbReference type="ARBA" id="ARBA00023125"/>
    </source>
</evidence>
<dbReference type="RefSeq" id="WP_103672905.1">
    <property type="nucleotide sequence ID" value="NZ_CP026286.1"/>
</dbReference>
<dbReference type="PROSITE" id="PS51898">
    <property type="entry name" value="TYR_RECOMBINASE"/>
    <property type="match status" value="1"/>
</dbReference>
<dbReference type="SUPFAM" id="SSF56349">
    <property type="entry name" value="DNA breaking-rejoining enzymes"/>
    <property type="match status" value="1"/>
</dbReference>
<gene>
    <name evidence="5" type="ORF">myaer_p00030</name>
</gene>
<accession>A0A2I8YXE5</accession>
<dbReference type="EMBL" id="CP026286">
    <property type="protein sequence ID" value="AUW34295.1"/>
    <property type="molecule type" value="Genomic_DNA"/>
</dbReference>
<dbReference type="CDD" id="cd00796">
    <property type="entry name" value="INT_Rci_Hp1_C"/>
    <property type="match status" value="1"/>
</dbReference>
<organism evidence="5 6">
    <name type="scientific">Microcystis aeruginosa NIES-2549</name>
    <dbReference type="NCBI Taxonomy" id="1641812"/>
    <lineage>
        <taxon>Bacteria</taxon>
        <taxon>Bacillati</taxon>
        <taxon>Cyanobacteriota</taxon>
        <taxon>Cyanophyceae</taxon>
        <taxon>Oscillatoriophycideae</taxon>
        <taxon>Chroococcales</taxon>
        <taxon>Microcystaceae</taxon>
        <taxon>Microcystis</taxon>
    </lineage>
</organism>
<dbReference type="AlphaFoldDB" id="A0A2I8YXE5"/>
<proteinExistence type="inferred from homology"/>
<sequence>MKRDRNGQAKILTDSEVSAIFSLLSARDRAIFAICLYGACRISEALSIRAGDIANGVIILRKNSTKGKKGTRSLPISPNLEKILNDYIDSIAFPGDFLFPGRDGTKPLTTAYADLVLRESCQKLGLKGISTHSFRRTALTRMHLAGVPLRTIQRISGHSSLAALSVYLEVSNQNLIDAVGLI</sequence>
<dbReference type="InterPro" id="IPR011010">
    <property type="entry name" value="DNA_brk_join_enz"/>
</dbReference>
<dbReference type="InterPro" id="IPR013762">
    <property type="entry name" value="Integrase-like_cat_sf"/>
</dbReference>
<keyword evidence="3" id="KW-0233">DNA recombination</keyword>
<protein>
    <submittedName>
        <fullName evidence="5">Integrase</fullName>
    </submittedName>
</protein>
<evidence type="ECO:0000313" key="6">
    <source>
        <dbReference type="Proteomes" id="UP000034103"/>
    </source>
</evidence>
<keyword evidence="5" id="KW-0614">Plasmid</keyword>
<dbReference type="GO" id="GO:0006310">
    <property type="term" value="P:DNA recombination"/>
    <property type="evidence" value="ECO:0007669"/>
    <property type="project" value="UniProtKB-KW"/>
</dbReference>
<evidence type="ECO:0000256" key="3">
    <source>
        <dbReference type="ARBA" id="ARBA00023172"/>
    </source>
</evidence>
<dbReference type="Gene3D" id="1.10.443.10">
    <property type="entry name" value="Intergrase catalytic core"/>
    <property type="match status" value="1"/>
</dbReference>
<dbReference type="Pfam" id="PF00589">
    <property type="entry name" value="Phage_integrase"/>
    <property type="match status" value="1"/>
</dbReference>
<reference evidence="5 6" key="1">
    <citation type="journal article" date="2015" name="Genome Announc.">
        <title>Complete Genome Sequence of Microcystis aeruginosa NIES-2549, a Bloom-Forming Cyanobacterium from Lake Kasumigaura, Japan.</title>
        <authorList>
            <person name="Yamaguchi H."/>
            <person name="Suzuki S."/>
            <person name="Tanabe Y."/>
            <person name="Osana Y."/>
            <person name="Shimura Y."/>
            <person name="Ishida K."/>
            <person name="Kawachi M."/>
        </authorList>
    </citation>
    <scope>NUCLEOTIDE SEQUENCE [LARGE SCALE GENOMIC DNA]</scope>
    <source>
        <strain evidence="5 6">NIES-2549</strain>
        <plasmid evidence="6">Plasmid p1</plasmid>
    </source>
</reference>
<dbReference type="PANTHER" id="PTHR30349">
    <property type="entry name" value="PHAGE INTEGRASE-RELATED"/>
    <property type="match status" value="1"/>
</dbReference>
<dbReference type="Proteomes" id="UP000034103">
    <property type="component" value="Plasmid p1"/>
</dbReference>
<dbReference type="InterPro" id="IPR002104">
    <property type="entry name" value="Integrase_catalytic"/>
</dbReference>
<geneLocation type="plasmid" evidence="5">
    <name>p1</name>
</geneLocation>
<dbReference type="GO" id="GO:0015074">
    <property type="term" value="P:DNA integration"/>
    <property type="evidence" value="ECO:0007669"/>
    <property type="project" value="InterPro"/>
</dbReference>
<name>A0A2I8YXE5_MICAE</name>
<evidence type="ECO:0000313" key="5">
    <source>
        <dbReference type="EMBL" id="AUW34295.1"/>
    </source>
</evidence>
<dbReference type="InterPro" id="IPR050090">
    <property type="entry name" value="Tyrosine_recombinase_XerCD"/>
</dbReference>
<dbReference type="PANTHER" id="PTHR30349:SF41">
    <property type="entry name" value="INTEGRASE_RECOMBINASE PROTEIN MJ0367-RELATED"/>
    <property type="match status" value="1"/>
</dbReference>
<dbReference type="GO" id="GO:0003677">
    <property type="term" value="F:DNA binding"/>
    <property type="evidence" value="ECO:0007669"/>
    <property type="project" value="UniProtKB-KW"/>
</dbReference>
<feature type="domain" description="Tyr recombinase" evidence="4">
    <location>
        <begin position="7"/>
        <end position="180"/>
    </location>
</feature>